<protein>
    <submittedName>
        <fullName evidence="1">Uncharacterized protein</fullName>
    </submittedName>
</protein>
<dbReference type="Proteomes" id="UP000266482">
    <property type="component" value="Unassembled WGS sequence"/>
</dbReference>
<accession>A0A3A1UYK9</accession>
<comment type="caution">
    <text evidence="1">The sequence shown here is derived from an EMBL/GenBank/DDBJ whole genome shotgun (WGS) entry which is preliminary data.</text>
</comment>
<dbReference type="AlphaFoldDB" id="A0A3A1UYK9"/>
<dbReference type="EMBL" id="QXQA01000004">
    <property type="protein sequence ID" value="RIX53628.1"/>
    <property type="molecule type" value="Genomic_DNA"/>
</dbReference>
<dbReference type="OrthoDB" id="2930633at2"/>
<proteinExistence type="predicted"/>
<evidence type="ECO:0000313" key="1">
    <source>
        <dbReference type="EMBL" id="RIX53628.1"/>
    </source>
</evidence>
<gene>
    <name evidence="1" type="ORF">D3P08_09370</name>
</gene>
<reference evidence="1 2" key="1">
    <citation type="submission" date="2018-09" db="EMBL/GenBank/DDBJ databases">
        <title>Paenibacillus aracenensis nov. sp. isolated from a cave in southern Spain.</title>
        <authorList>
            <person name="Jurado V."/>
            <person name="Gutierrez-Patricio S."/>
            <person name="Gonzalez-Pimentel J.L."/>
            <person name="Miller A.Z."/>
            <person name="Laiz L."/>
            <person name="Saiz-Jimenez C."/>
        </authorList>
    </citation>
    <scope>NUCLEOTIDE SEQUENCE [LARGE SCALE GENOMIC DNA]</scope>
    <source>
        <strain evidence="1 2">DSM 22867</strain>
    </source>
</reference>
<keyword evidence="2" id="KW-1185">Reference proteome</keyword>
<dbReference type="RefSeq" id="WP_119599289.1">
    <property type="nucleotide sequence ID" value="NZ_QXQA01000004.1"/>
</dbReference>
<sequence length="107" mass="12171">MIKYGSDRITELKFKSFTSIVELRPDGQWVDIALHPAVDEATPIPDDLIEFSILVICTRDGVIAQIVPQDEDCDCEYQFTFSEKEQIKAFVMSEEMQARIQKLSSPA</sequence>
<name>A0A3A1UYK9_9BACL</name>
<evidence type="ECO:0000313" key="2">
    <source>
        <dbReference type="Proteomes" id="UP000266482"/>
    </source>
</evidence>
<organism evidence="1 2">
    <name type="scientific">Paenibacillus nanensis</name>
    <dbReference type="NCBI Taxonomy" id="393251"/>
    <lineage>
        <taxon>Bacteria</taxon>
        <taxon>Bacillati</taxon>
        <taxon>Bacillota</taxon>
        <taxon>Bacilli</taxon>
        <taxon>Bacillales</taxon>
        <taxon>Paenibacillaceae</taxon>
        <taxon>Paenibacillus</taxon>
    </lineage>
</organism>